<evidence type="ECO:0000256" key="4">
    <source>
        <dbReference type="ARBA" id="ARBA00022692"/>
    </source>
</evidence>
<dbReference type="SUPFAM" id="SSF118215">
    <property type="entry name" value="Proton glutamate symport protein"/>
    <property type="match status" value="1"/>
</dbReference>
<feature type="transmembrane region" description="Helical" evidence="7">
    <location>
        <begin position="12"/>
        <end position="31"/>
    </location>
</feature>
<name>A0A6I6F5E9_9CLOT</name>
<comment type="subcellular location">
    <subcellularLocation>
        <location evidence="1">Cell membrane</location>
        <topology evidence="1">Multi-pass membrane protein</topology>
    </subcellularLocation>
</comment>
<dbReference type="PANTHER" id="PTHR42865:SF7">
    <property type="entry name" value="PROTON_GLUTAMATE-ASPARTATE SYMPORTER"/>
    <property type="match status" value="1"/>
</dbReference>
<dbReference type="Proteomes" id="UP000422764">
    <property type="component" value="Chromosome"/>
</dbReference>
<dbReference type="Gene3D" id="1.10.3860.10">
    <property type="entry name" value="Sodium:dicarboxylate symporter"/>
    <property type="match status" value="1"/>
</dbReference>
<dbReference type="AlphaFoldDB" id="A0A6I6F5E9"/>
<dbReference type="EMBL" id="CP046522">
    <property type="protein sequence ID" value="QGU95707.1"/>
    <property type="molecule type" value="Genomic_DNA"/>
</dbReference>
<dbReference type="GO" id="GO:0015293">
    <property type="term" value="F:symporter activity"/>
    <property type="evidence" value="ECO:0007669"/>
    <property type="project" value="UniProtKB-KW"/>
</dbReference>
<protein>
    <submittedName>
        <fullName evidence="8">Cation:dicarboxylase symporter family transporter</fullName>
    </submittedName>
</protein>
<gene>
    <name evidence="8" type="ORF">GOM49_11940</name>
</gene>
<proteinExistence type="predicted"/>
<keyword evidence="2" id="KW-0813">Transport</keyword>
<keyword evidence="4 7" id="KW-0812">Transmembrane</keyword>
<evidence type="ECO:0000313" key="9">
    <source>
        <dbReference type="Proteomes" id="UP000422764"/>
    </source>
</evidence>
<dbReference type="GO" id="GO:0005886">
    <property type="term" value="C:plasma membrane"/>
    <property type="evidence" value="ECO:0007669"/>
    <property type="project" value="UniProtKB-SubCell"/>
</dbReference>
<evidence type="ECO:0000256" key="7">
    <source>
        <dbReference type="SAM" id="Phobius"/>
    </source>
</evidence>
<keyword evidence="9" id="KW-1185">Reference proteome</keyword>
<dbReference type="PANTHER" id="PTHR42865">
    <property type="entry name" value="PROTON/GLUTAMATE-ASPARTATE SYMPORTER"/>
    <property type="match status" value="1"/>
</dbReference>
<organism evidence="8 9">
    <name type="scientific">Clostridium bovifaecis</name>
    <dbReference type="NCBI Taxonomy" id="2184719"/>
    <lineage>
        <taxon>Bacteria</taxon>
        <taxon>Bacillati</taxon>
        <taxon>Bacillota</taxon>
        <taxon>Clostridia</taxon>
        <taxon>Eubacteriales</taxon>
        <taxon>Clostridiaceae</taxon>
        <taxon>Clostridium</taxon>
    </lineage>
</organism>
<dbReference type="InterPro" id="IPR036458">
    <property type="entry name" value="Na:dicarbo_symporter_sf"/>
</dbReference>
<keyword evidence="6 7" id="KW-0472">Membrane</keyword>
<evidence type="ECO:0000256" key="1">
    <source>
        <dbReference type="ARBA" id="ARBA00004651"/>
    </source>
</evidence>
<accession>A0A6I6F5E9</accession>
<sequence length="103" mass="11395">MKGENKKIVIGFFGGVTDALVHVILKVMYVAPTAVFPLMSNATRSFGCKVLLLLLKLLAVYRVALLLYTFGIYGSSIKVFSNTSPERFFREIYKAQVVALSTV</sequence>
<feature type="transmembrane region" description="Helical" evidence="7">
    <location>
        <begin position="51"/>
        <end position="73"/>
    </location>
</feature>
<reference evidence="8 9" key="1">
    <citation type="submission" date="2019-12" db="EMBL/GenBank/DDBJ databases">
        <title>Genome sequenceing of Clostridium bovifaecis.</title>
        <authorList>
            <person name="Yao Y."/>
        </authorList>
    </citation>
    <scope>NUCLEOTIDE SEQUENCE [LARGE SCALE GENOMIC DNA]</scope>
    <source>
        <strain evidence="8 9">BXX</strain>
    </source>
</reference>
<evidence type="ECO:0000313" key="8">
    <source>
        <dbReference type="EMBL" id="QGU95707.1"/>
    </source>
</evidence>
<evidence type="ECO:0000256" key="6">
    <source>
        <dbReference type="ARBA" id="ARBA00023136"/>
    </source>
</evidence>
<evidence type="ECO:0000256" key="2">
    <source>
        <dbReference type="ARBA" id="ARBA00022448"/>
    </source>
</evidence>
<dbReference type="Pfam" id="PF00375">
    <property type="entry name" value="SDF"/>
    <property type="match status" value="1"/>
</dbReference>
<evidence type="ECO:0000256" key="5">
    <source>
        <dbReference type="ARBA" id="ARBA00022989"/>
    </source>
</evidence>
<keyword evidence="3" id="KW-1003">Cell membrane</keyword>
<dbReference type="InterPro" id="IPR001991">
    <property type="entry name" value="Na-dicarboxylate_symporter"/>
</dbReference>
<dbReference type="GO" id="GO:0006835">
    <property type="term" value="P:dicarboxylic acid transport"/>
    <property type="evidence" value="ECO:0007669"/>
    <property type="project" value="TreeGrafter"/>
</dbReference>
<keyword evidence="5 7" id="KW-1133">Transmembrane helix</keyword>
<evidence type="ECO:0000256" key="3">
    <source>
        <dbReference type="ARBA" id="ARBA00022475"/>
    </source>
</evidence>